<dbReference type="Gene3D" id="3.50.50.60">
    <property type="entry name" value="FAD/NAD(P)-binding domain"/>
    <property type="match status" value="2"/>
</dbReference>
<evidence type="ECO:0000313" key="2">
    <source>
        <dbReference type="EMBL" id="ACL66412.1"/>
    </source>
</evidence>
<dbReference type="KEGG" id="acp:A2cp1_3077"/>
<organism evidence="2 3">
    <name type="scientific">Anaeromyxobacter dehalogenans (strain ATCC BAA-258 / DSM 21875 / 2CP-1)</name>
    <dbReference type="NCBI Taxonomy" id="455488"/>
    <lineage>
        <taxon>Bacteria</taxon>
        <taxon>Pseudomonadati</taxon>
        <taxon>Myxococcota</taxon>
        <taxon>Myxococcia</taxon>
        <taxon>Myxococcales</taxon>
        <taxon>Cystobacterineae</taxon>
        <taxon>Anaeromyxobacteraceae</taxon>
        <taxon>Anaeromyxobacter</taxon>
    </lineage>
</organism>
<dbReference type="Pfam" id="PF07992">
    <property type="entry name" value="Pyr_redox_2"/>
    <property type="match status" value="1"/>
</dbReference>
<dbReference type="InterPro" id="IPR023753">
    <property type="entry name" value="FAD/NAD-binding_dom"/>
</dbReference>
<dbReference type="PANTHER" id="PTHR43755">
    <property type="match status" value="1"/>
</dbReference>
<feature type="domain" description="FAD/NAD(P)-binding" evidence="1">
    <location>
        <begin position="4"/>
        <end position="306"/>
    </location>
</feature>
<accession>B8JG09</accession>
<dbReference type="RefSeq" id="WP_012634137.1">
    <property type="nucleotide sequence ID" value="NC_011891.1"/>
</dbReference>
<reference evidence="2" key="1">
    <citation type="submission" date="2009-01" db="EMBL/GenBank/DDBJ databases">
        <title>Complete sequence of Anaeromyxobacter dehalogenans 2CP-1.</title>
        <authorList>
            <consortium name="US DOE Joint Genome Institute"/>
            <person name="Lucas S."/>
            <person name="Copeland A."/>
            <person name="Lapidus A."/>
            <person name="Glavina del Rio T."/>
            <person name="Dalin E."/>
            <person name="Tice H."/>
            <person name="Bruce D."/>
            <person name="Goodwin L."/>
            <person name="Pitluck S."/>
            <person name="Saunders E."/>
            <person name="Brettin T."/>
            <person name="Detter J.C."/>
            <person name="Han C."/>
            <person name="Larimer F."/>
            <person name="Land M."/>
            <person name="Hauser L."/>
            <person name="Kyrpides N."/>
            <person name="Ovchinnikova G."/>
            <person name="Beliaev A.S."/>
            <person name="Richardson P."/>
        </authorList>
    </citation>
    <scope>NUCLEOTIDE SEQUENCE</scope>
    <source>
        <strain evidence="2">2CP-1</strain>
    </source>
</reference>
<dbReference type="InterPro" id="IPR052541">
    <property type="entry name" value="SQRD"/>
</dbReference>
<name>B8JG09_ANAD2</name>
<gene>
    <name evidence="2" type="ordered locus">A2cp1_3077</name>
</gene>
<evidence type="ECO:0000313" key="3">
    <source>
        <dbReference type="Proteomes" id="UP000007089"/>
    </source>
</evidence>
<dbReference type="HOGENOM" id="CLU_030742_5_1_7"/>
<evidence type="ECO:0000259" key="1">
    <source>
        <dbReference type="Pfam" id="PF07992"/>
    </source>
</evidence>
<dbReference type="SUPFAM" id="SSF51905">
    <property type="entry name" value="FAD/NAD(P)-binding domain"/>
    <property type="match status" value="2"/>
</dbReference>
<dbReference type="PRINTS" id="PR00368">
    <property type="entry name" value="FADPNR"/>
</dbReference>
<dbReference type="AlphaFoldDB" id="B8JG09"/>
<sequence>MNERVLVLGGGVGGNVVAAELRRLLPPEHRITVVERSDTFVLGASLLRLIVGEARPEDVTRAIAGLSRQGIEVVIGEVERIDPEARRVTVGARQLEADHLVVALGADLDAAAIAGLVEAGHSFYALEGAVALRDALARFDGGRIVVLTAAPAYKCPAAPYEAAMLIEGSLRRRGVRGRSSIDLYAAEPAPMGVAGPAVSAAVRGLLGAKGIAYHPEHQVVRADASARRLHFSSGASTDYDLLAFVAPHRAPRAVREAGLTGESGWIPVDRATLRTRFERVWAIGDVTGIPLKMGKPLPKAATFARGEAEVVARAIASEVTGGEPAGAYAGMGECWVETGGGMAAFGHGDFFAEPTPAVSLEPPGVEAHRAKEAWEREWLGRWG</sequence>
<proteinExistence type="predicted"/>
<dbReference type="GO" id="GO:0016491">
    <property type="term" value="F:oxidoreductase activity"/>
    <property type="evidence" value="ECO:0007669"/>
    <property type="project" value="InterPro"/>
</dbReference>
<dbReference type="EMBL" id="CP001359">
    <property type="protein sequence ID" value="ACL66412.1"/>
    <property type="molecule type" value="Genomic_DNA"/>
</dbReference>
<dbReference type="InterPro" id="IPR036188">
    <property type="entry name" value="FAD/NAD-bd_sf"/>
</dbReference>
<dbReference type="PANTHER" id="PTHR43755:SF1">
    <property type="entry name" value="FAD-DEPENDENT PYRIDINE NUCLEOTIDE-DISULPHIDE OXIDOREDUCTASE"/>
    <property type="match status" value="1"/>
</dbReference>
<protein>
    <submittedName>
        <fullName evidence="2">FAD-dependent pyridine nucleotide-disulphide oxidoreductase</fullName>
    </submittedName>
</protein>
<dbReference type="Proteomes" id="UP000007089">
    <property type="component" value="Chromosome"/>
</dbReference>
<keyword evidence="3" id="KW-1185">Reference proteome</keyword>